<dbReference type="EMBL" id="MT143160">
    <property type="protein sequence ID" value="QJA93579.1"/>
    <property type="molecule type" value="Genomic_DNA"/>
</dbReference>
<accession>A0A6M3LGV3</accession>
<organism evidence="1">
    <name type="scientific">viral metagenome</name>
    <dbReference type="NCBI Taxonomy" id="1070528"/>
    <lineage>
        <taxon>unclassified sequences</taxon>
        <taxon>metagenomes</taxon>
        <taxon>organismal metagenomes</taxon>
    </lineage>
</organism>
<reference evidence="1" key="1">
    <citation type="submission" date="2020-03" db="EMBL/GenBank/DDBJ databases">
        <title>The deep terrestrial virosphere.</title>
        <authorList>
            <person name="Holmfeldt K."/>
            <person name="Nilsson E."/>
            <person name="Simone D."/>
            <person name="Lopez-Fernandez M."/>
            <person name="Wu X."/>
            <person name="de Brujin I."/>
            <person name="Lundin D."/>
            <person name="Andersson A."/>
            <person name="Bertilsson S."/>
            <person name="Dopson M."/>
        </authorList>
    </citation>
    <scope>NUCLEOTIDE SEQUENCE</scope>
    <source>
        <strain evidence="1">MM415B04183</strain>
    </source>
</reference>
<gene>
    <name evidence="1" type="ORF">MM415B04183_0012</name>
</gene>
<proteinExistence type="predicted"/>
<sequence length="110" mass="12495">MQYELIYCDDGGVVIARDCGVLKVVVERFDTFSEYVSYVNDHVKLLEAHFGFIENVMSRGLLGRAPLENRTSVPEVFLKAFEPKAFEPKAFEPKAFEPKAFEPKAFNEGN</sequence>
<evidence type="ECO:0000313" key="1">
    <source>
        <dbReference type="EMBL" id="QJA93579.1"/>
    </source>
</evidence>
<protein>
    <submittedName>
        <fullName evidence="1">Uncharacterized protein</fullName>
    </submittedName>
</protein>
<dbReference type="AlphaFoldDB" id="A0A6M3LGV3"/>
<name>A0A6M3LGV3_9ZZZZ</name>